<organism evidence="1 2">
    <name type="scientific">Limnoraphis robusta CCNP1315</name>
    <dbReference type="NCBI Taxonomy" id="3110306"/>
    <lineage>
        <taxon>Bacteria</taxon>
        <taxon>Bacillati</taxon>
        <taxon>Cyanobacteriota</taxon>
        <taxon>Cyanophyceae</taxon>
        <taxon>Oscillatoriophycideae</taxon>
        <taxon>Oscillatoriales</taxon>
        <taxon>Sirenicapillariaceae</taxon>
        <taxon>Limnoraphis</taxon>
    </lineage>
</organism>
<dbReference type="RefSeq" id="WP_323272754.1">
    <property type="nucleotide sequence ID" value="NZ_JAYGHT010000002.1"/>
</dbReference>
<sequence>MQINLIPVSKGIPYANNVITEAITRFRKHLLTVIVVCPEDGLEYLGKELTPESITRASINDRLSNRKLFPVEMQQKN</sequence>
<evidence type="ECO:0000313" key="1">
    <source>
        <dbReference type="EMBL" id="MEA5517650.1"/>
    </source>
</evidence>
<reference evidence="1 2" key="1">
    <citation type="submission" date="2023-12" db="EMBL/GenBank/DDBJ databases">
        <title>Baltic Sea Cyanobacteria.</title>
        <authorList>
            <person name="Delbaje E."/>
            <person name="Fewer D.P."/>
            <person name="Shishido T.K."/>
        </authorList>
    </citation>
    <scope>NUCLEOTIDE SEQUENCE [LARGE SCALE GENOMIC DNA]</scope>
    <source>
        <strain evidence="1 2">CCNP 1315</strain>
    </source>
</reference>
<gene>
    <name evidence="1" type="ORF">VB854_01675</name>
</gene>
<comment type="caution">
    <text evidence="1">The sequence shown here is derived from an EMBL/GenBank/DDBJ whole genome shotgun (WGS) entry which is preliminary data.</text>
</comment>
<protein>
    <submittedName>
        <fullName evidence="1">Uncharacterized protein</fullName>
    </submittedName>
</protein>
<dbReference type="Proteomes" id="UP001301728">
    <property type="component" value="Unassembled WGS sequence"/>
</dbReference>
<evidence type="ECO:0000313" key="2">
    <source>
        <dbReference type="Proteomes" id="UP001301728"/>
    </source>
</evidence>
<name>A0ABU5TSG0_9CYAN</name>
<dbReference type="EMBL" id="JAYGHT010000002">
    <property type="protein sequence ID" value="MEA5517650.1"/>
    <property type="molecule type" value="Genomic_DNA"/>
</dbReference>
<proteinExistence type="predicted"/>
<accession>A0ABU5TSG0</accession>
<keyword evidence="2" id="KW-1185">Reference proteome</keyword>